<feature type="region of interest" description="Disordered" evidence="1">
    <location>
        <begin position="116"/>
        <end position="138"/>
    </location>
</feature>
<dbReference type="Proteomes" id="UP001500443">
    <property type="component" value="Unassembled WGS sequence"/>
</dbReference>
<protein>
    <submittedName>
        <fullName evidence="3">Membrane protein</fullName>
    </submittedName>
</protein>
<evidence type="ECO:0000313" key="3">
    <source>
        <dbReference type="EMBL" id="GAA1503649.1"/>
    </source>
</evidence>
<reference evidence="4" key="1">
    <citation type="journal article" date="2019" name="Int. J. Syst. Evol. Microbiol.">
        <title>The Global Catalogue of Microorganisms (GCM) 10K type strain sequencing project: providing services to taxonomists for standard genome sequencing and annotation.</title>
        <authorList>
            <consortium name="The Broad Institute Genomics Platform"/>
            <consortium name="The Broad Institute Genome Sequencing Center for Infectious Disease"/>
            <person name="Wu L."/>
            <person name="Ma J."/>
        </authorList>
    </citation>
    <scope>NUCLEOTIDE SEQUENCE [LARGE SCALE GENOMIC DNA]</scope>
    <source>
        <strain evidence="4">JCM 15481</strain>
    </source>
</reference>
<gene>
    <name evidence="3" type="ORF">GCM10009802_60410</name>
</gene>
<feature type="transmembrane region" description="Helical" evidence="2">
    <location>
        <begin position="288"/>
        <end position="308"/>
    </location>
</feature>
<evidence type="ECO:0000313" key="4">
    <source>
        <dbReference type="Proteomes" id="UP001500443"/>
    </source>
</evidence>
<organism evidence="3 4">
    <name type="scientific">Streptomyces synnematoformans</name>
    <dbReference type="NCBI Taxonomy" id="415721"/>
    <lineage>
        <taxon>Bacteria</taxon>
        <taxon>Bacillati</taxon>
        <taxon>Actinomycetota</taxon>
        <taxon>Actinomycetes</taxon>
        <taxon>Kitasatosporales</taxon>
        <taxon>Streptomycetaceae</taxon>
        <taxon>Streptomyces</taxon>
    </lineage>
</organism>
<accession>A0ABP4KID6</accession>
<keyword evidence="2" id="KW-0812">Transmembrane</keyword>
<proteinExistence type="predicted"/>
<feature type="transmembrane region" description="Helical" evidence="2">
    <location>
        <begin position="235"/>
        <end position="253"/>
    </location>
</feature>
<name>A0ABP4KID6_9ACTN</name>
<dbReference type="EMBL" id="BAAAPF010000349">
    <property type="protein sequence ID" value="GAA1503649.1"/>
    <property type="molecule type" value="Genomic_DNA"/>
</dbReference>
<comment type="caution">
    <text evidence="3">The sequence shown here is derived from an EMBL/GenBank/DDBJ whole genome shotgun (WGS) entry which is preliminary data.</text>
</comment>
<feature type="transmembrane region" description="Helical" evidence="2">
    <location>
        <begin position="208"/>
        <end position="228"/>
    </location>
</feature>
<feature type="transmembrane region" description="Helical" evidence="2">
    <location>
        <begin position="7"/>
        <end position="27"/>
    </location>
</feature>
<evidence type="ECO:0000256" key="1">
    <source>
        <dbReference type="SAM" id="MobiDB-lite"/>
    </source>
</evidence>
<keyword evidence="2" id="KW-1133">Transmembrane helix</keyword>
<evidence type="ECO:0000256" key="2">
    <source>
        <dbReference type="SAM" id="Phobius"/>
    </source>
</evidence>
<dbReference type="RefSeq" id="WP_344294403.1">
    <property type="nucleotide sequence ID" value="NZ_BAAAPF010000349.1"/>
</dbReference>
<keyword evidence="4" id="KW-1185">Reference proteome</keyword>
<sequence>MSSARSVLAVVVLVPALIALALWAFVWPSARLAPRDLPLGVAGPAQATAPLKAQLAERGDAFEVHTYPDAAAARSAIEEREVYGAVVATPDGPRLLVASAAGPNVAQLLTRTVGEQAAGPEQSPGTVPTEDVVPLPAADPRGSALNSSVLPLALAGLAVGGAATLLGLRSWRAVGAVTGAAAAIGVVAAAVADSWLGALTGNWWAEAGALGLTVLAGAAGVAGLAAVFGRVGMGVGSLLVMLLGNPFSGVTSAPEMLPEPVGALGQLLPPGAGGSLVRSVAYFGGSGAAAPLAVLIGWSLVGLALLVLGPLLSRHRPPAPAPTAGPRESVAA</sequence>
<feature type="transmembrane region" description="Helical" evidence="2">
    <location>
        <begin position="149"/>
        <end position="168"/>
    </location>
</feature>
<keyword evidence="2" id="KW-0472">Membrane</keyword>
<feature type="transmembrane region" description="Helical" evidence="2">
    <location>
        <begin position="175"/>
        <end position="196"/>
    </location>
</feature>